<comment type="subcellular location">
    <subcellularLocation>
        <location evidence="1">Nucleus</location>
    </subcellularLocation>
</comment>
<evidence type="ECO:0000256" key="5">
    <source>
        <dbReference type="SAM" id="MobiDB-lite"/>
    </source>
</evidence>
<name>A0A7H9B683_ZYGMR</name>
<feature type="region of interest" description="Disordered" evidence="5">
    <location>
        <begin position="799"/>
        <end position="823"/>
    </location>
</feature>
<dbReference type="GO" id="GO:0005654">
    <property type="term" value="C:nucleoplasm"/>
    <property type="evidence" value="ECO:0007669"/>
    <property type="project" value="TreeGrafter"/>
</dbReference>
<dbReference type="InterPro" id="IPR006887">
    <property type="entry name" value="P4R3-like_central_dom"/>
</dbReference>
<dbReference type="InterPro" id="IPR051137">
    <property type="entry name" value="PP4R3-like"/>
</dbReference>
<gene>
    <name evidence="8" type="ORF">HG535_0G01190</name>
</gene>
<feature type="region of interest" description="Disordered" evidence="5">
    <location>
        <begin position="1"/>
        <end position="33"/>
    </location>
</feature>
<dbReference type="KEGG" id="zmk:HG535_0G01190"/>
<evidence type="ECO:0000313" key="8">
    <source>
        <dbReference type="EMBL" id="QLG74235.1"/>
    </source>
</evidence>
<evidence type="ECO:0000313" key="9">
    <source>
        <dbReference type="Proteomes" id="UP000509704"/>
    </source>
</evidence>
<proteinExistence type="predicted"/>
<evidence type="ECO:0000256" key="1">
    <source>
        <dbReference type="ARBA" id="ARBA00004123"/>
    </source>
</evidence>
<evidence type="ECO:0000259" key="6">
    <source>
        <dbReference type="Pfam" id="PF04802"/>
    </source>
</evidence>
<dbReference type="FunFam" id="2.30.29.30:FF:000455">
    <property type="entry name" value="Psy2p"/>
    <property type="match status" value="1"/>
</dbReference>
<dbReference type="Gene3D" id="2.30.29.30">
    <property type="entry name" value="Pleckstrin-homology domain (PH domain)/Phosphotyrosine-binding domain (PTB)"/>
    <property type="match status" value="1"/>
</dbReference>
<keyword evidence="2" id="KW-0539">Nucleus</keyword>
<dbReference type="Pfam" id="PF22972">
    <property type="entry name" value="EVH1_PP4R3"/>
    <property type="match status" value="1"/>
</dbReference>
<feature type="region of interest" description="Disordered" evidence="5">
    <location>
        <begin position="527"/>
        <end position="563"/>
    </location>
</feature>
<dbReference type="Proteomes" id="UP000509704">
    <property type="component" value="Chromosome 7"/>
</dbReference>
<protein>
    <recommendedName>
        <fullName evidence="4">Serine/threonine-protein phosphatase 4 regulatory subunit 3</fullName>
    </recommendedName>
</protein>
<organism evidence="8 9">
    <name type="scientific">Zygotorulaspora mrakii</name>
    <name type="common">Zygosaccharomyces mrakii</name>
    <dbReference type="NCBI Taxonomy" id="42260"/>
    <lineage>
        <taxon>Eukaryota</taxon>
        <taxon>Fungi</taxon>
        <taxon>Dikarya</taxon>
        <taxon>Ascomycota</taxon>
        <taxon>Saccharomycotina</taxon>
        <taxon>Saccharomycetes</taxon>
        <taxon>Saccharomycetales</taxon>
        <taxon>Saccharomycetaceae</taxon>
        <taxon>Zygotorulaspora</taxon>
    </lineage>
</organism>
<dbReference type="InterPro" id="IPR055236">
    <property type="entry name" value="EVH1_PP4R3"/>
</dbReference>
<dbReference type="AlphaFoldDB" id="A0A7H9B683"/>
<evidence type="ECO:0000259" key="7">
    <source>
        <dbReference type="Pfam" id="PF22972"/>
    </source>
</evidence>
<accession>A0A7H9B683</accession>
<dbReference type="GeneID" id="59238018"/>
<keyword evidence="9" id="KW-1185">Reference proteome</keyword>
<dbReference type="GO" id="GO:0006974">
    <property type="term" value="P:DNA damage response"/>
    <property type="evidence" value="ECO:0007669"/>
    <property type="project" value="TreeGrafter"/>
</dbReference>
<sequence>MQAMDARKVENGVSKVDGIDENEQRASESEVRYGISDTKPKRVKAYILENNEWKDTGTGFCVGKIEMHTEINDDTEMMRAYLIVNDEDSPAEVLLRSQLGGNIEYQRQEETLIVWKDINGRDIALSFEESVGCDTLCEFIVEVQRHVESNISLVAVKSNDNGVGSVHEIITGPVALPSRDIEQNEQTLMESLRILNENIAFEFLKNETVEFVLQTNYINLLIECFHKAESEQLLKELFLLGCIVKTLVLYNQRDILEQMVEDDKIYGIVGMLEYDTEFPTMKANHRKCLESYPPTCKEVVPIDNEDLKLIVKKCFRLSLLKDVVLVRFLDDHNFHLILDIILDLQTCIIGFLQIDSCLDKLLDLYDKKNDKEEGIINKRKDGIKLVHQCVQMSKNLDPIDKSKFYKTLVRKKLFKLLDYAFHVETDSGLRIMATDTIVTIIEHDILLIHNVQNEDYDSQQRNDEPECRKDLICGVKELNSLNDSGARMDMSLLLILSTILLTDKSPGLQEQVAQALHTLLHPDGCLSNGNENENSPIHDETDTSLSNYGLDREELGDENPNGNNGNASYFQIVDYFANFYKQVAPVIFRPLSKAGKSDEAKPIFTYDDNLLIHLVKLVSFICTEHDRRLSREFVLESGLLESVSEFIGPTHSLQLRLTAVRCLKNIMCLDDDYYHRYMISKELYRPIFLLLQENINKDNLANSCIQDFLKIISISCLVNKDEFPLENPSVAYKRTNFILLNKHVVQRYGDVLSEAHDIKFIEDMKKCYEEQITTEKNKWENGEGAAENHGLILVEETRTLRRSSHSASSDSDPEEKERHSFNHQSVRFKKVLEKINTVEPPSAILGELMRE</sequence>
<dbReference type="OrthoDB" id="27483at2759"/>
<feature type="domain" description="Serine/threonine-protein phosphatase 4 regulatory subunit 3-like central" evidence="6">
    <location>
        <begin position="193"/>
        <end position="770"/>
    </location>
</feature>
<dbReference type="GO" id="GO:0030289">
    <property type="term" value="C:protein phosphatase 4 complex"/>
    <property type="evidence" value="ECO:0007669"/>
    <property type="project" value="TreeGrafter"/>
</dbReference>
<feature type="domain" description="PP4R3 EVH1-like" evidence="7">
    <location>
        <begin position="41"/>
        <end position="147"/>
    </location>
</feature>
<comment type="function">
    <text evidence="3">Core regulatory subunit of the histone H2A phosphatase complex, which dephosphorylates H2AS128ph (gamma-H2A) that has been displaced from sites of DNA lesions in the double-stranded DNA break repair process. Dephosphorylation is necessary for efficient recovery from the DNA damage checkpoint.</text>
</comment>
<dbReference type="PANTHER" id="PTHR23318:SF0">
    <property type="entry name" value="SERINE_THREONINE-PROTEIN PHOSPHATASE 4 REGULATORY SUBUNIT 3"/>
    <property type="match status" value="1"/>
</dbReference>
<feature type="compositionally biased region" description="Basic and acidic residues" evidence="5">
    <location>
        <begin position="1"/>
        <end position="10"/>
    </location>
</feature>
<dbReference type="Pfam" id="PF04802">
    <property type="entry name" value="PP4R3"/>
    <property type="match status" value="1"/>
</dbReference>
<feature type="compositionally biased region" description="Basic and acidic residues" evidence="5">
    <location>
        <begin position="22"/>
        <end position="31"/>
    </location>
</feature>
<dbReference type="GO" id="GO:0072542">
    <property type="term" value="F:protein phosphatase activator activity"/>
    <property type="evidence" value="ECO:0007669"/>
    <property type="project" value="TreeGrafter"/>
</dbReference>
<dbReference type="EMBL" id="CP058610">
    <property type="protein sequence ID" value="QLG74235.1"/>
    <property type="molecule type" value="Genomic_DNA"/>
</dbReference>
<dbReference type="GO" id="GO:0010948">
    <property type="term" value="P:negative regulation of cell cycle process"/>
    <property type="evidence" value="ECO:0007669"/>
    <property type="project" value="UniProtKB-ARBA"/>
</dbReference>
<dbReference type="RefSeq" id="XP_037145960.1">
    <property type="nucleotide sequence ID" value="XM_037290065.1"/>
</dbReference>
<evidence type="ECO:0000256" key="2">
    <source>
        <dbReference type="ARBA" id="ARBA00023242"/>
    </source>
</evidence>
<evidence type="ECO:0000256" key="3">
    <source>
        <dbReference type="ARBA" id="ARBA00058488"/>
    </source>
</evidence>
<evidence type="ECO:0000256" key="4">
    <source>
        <dbReference type="ARBA" id="ARBA00068937"/>
    </source>
</evidence>
<reference evidence="8 9" key="1">
    <citation type="submission" date="2020-07" db="EMBL/GenBank/DDBJ databases">
        <title>The yeast mating-type switching endonuclease HO is a domesticated member of an unorthodox homing genetic element family.</title>
        <authorList>
            <person name="Coughlan A.Y."/>
            <person name="Lombardi L."/>
            <person name="Braun-Galleani S."/>
            <person name="Martos A.R."/>
            <person name="Galeote V."/>
            <person name="Bigey F."/>
            <person name="Dequin S."/>
            <person name="Byrne K.P."/>
            <person name="Wolfe K.H."/>
        </authorList>
    </citation>
    <scope>NUCLEOTIDE SEQUENCE [LARGE SCALE GENOMIC DNA]</scope>
    <source>
        <strain evidence="8 9">NRRL Y-6702</strain>
    </source>
</reference>
<dbReference type="PANTHER" id="PTHR23318">
    <property type="entry name" value="ATP SYNTHASE GAMMA-RELATED"/>
    <property type="match status" value="1"/>
</dbReference>
<dbReference type="InterPro" id="IPR011993">
    <property type="entry name" value="PH-like_dom_sf"/>
</dbReference>